<reference evidence="2" key="1">
    <citation type="submission" date="2015-08" db="EMBL/GenBank/DDBJ databases">
        <title>Vibrio galatheae sp. nov., a novel member of the Vibrionaceae family isolated from the Solomon Islands.</title>
        <authorList>
            <person name="Giubergia S."/>
            <person name="Machado H."/>
            <person name="Mateiu R.V."/>
            <person name="Gram L."/>
        </authorList>
    </citation>
    <scope>NUCLEOTIDE SEQUENCE [LARGE SCALE GENOMIC DNA]</scope>
    <source>
        <strain evidence="2">DSM 19134</strain>
    </source>
</reference>
<name>A0A0M0I457_9VIBR</name>
<dbReference type="PATRIC" id="fig|171383.3.peg.351"/>
<keyword evidence="2" id="KW-1185">Reference proteome</keyword>
<gene>
    <name evidence="1" type="ORF">AKJ31_01690</name>
</gene>
<dbReference type="Proteomes" id="UP000037530">
    <property type="component" value="Unassembled WGS sequence"/>
</dbReference>
<comment type="caution">
    <text evidence="1">The sequence shown here is derived from an EMBL/GenBank/DDBJ whole genome shotgun (WGS) entry which is preliminary data.</text>
</comment>
<protein>
    <submittedName>
        <fullName evidence="1">Uncharacterized protein</fullName>
    </submittedName>
</protein>
<proteinExistence type="predicted"/>
<accession>A0A0M0I457</accession>
<evidence type="ECO:0000313" key="1">
    <source>
        <dbReference type="EMBL" id="KOO09101.1"/>
    </source>
</evidence>
<dbReference type="InterPro" id="IPR025284">
    <property type="entry name" value="DUF4144"/>
</dbReference>
<evidence type="ECO:0000313" key="2">
    <source>
        <dbReference type="Proteomes" id="UP000037530"/>
    </source>
</evidence>
<organism evidence="1 2">
    <name type="scientific">Vibrio hepatarius</name>
    <dbReference type="NCBI Taxonomy" id="171383"/>
    <lineage>
        <taxon>Bacteria</taxon>
        <taxon>Pseudomonadati</taxon>
        <taxon>Pseudomonadota</taxon>
        <taxon>Gammaproteobacteria</taxon>
        <taxon>Vibrionales</taxon>
        <taxon>Vibrionaceae</taxon>
        <taxon>Vibrio</taxon>
        <taxon>Vibrio oreintalis group</taxon>
    </lineage>
</organism>
<dbReference type="EMBL" id="LHPI01000001">
    <property type="protein sequence ID" value="KOO09101.1"/>
    <property type="molecule type" value="Genomic_DNA"/>
</dbReference>
<dbReference type="Pfam" id="PF13642">
    <property type="entry name" value="DUF4144"/>
    <property type="match status" value="1"/>
</dbReference>
<dbReference type="Gene3D" id="2.40.10.320">
    <property type="entry name" value="Uncharacterised protein PF13642 yp_926445, N-terminal domain"/>
    <property type="match status" value="1"/>
</dbReference>
<dbReference type="RefSeq" id="WP_053407354.1">
    <property type="nucleotide sequence ID" value="NZ_DAIPHI010000011.1"/>
</dbReference>
<dbReference type="OrthoDB" id="5771593at2"/>
<sequence length="104" mass="11589">MIHWPCILKLAGDDELIFIKNHDAFIADCGDMILQNEDRLIDSQGNTYSIENTTSSLTLRPTDVKIDAAQASTLIQEHEFANAQVCIIKMHFTSVAQAIKAIEN</sequence>
<dbReference type="STRING" id="171383.AKJ31_01690"/>
<dbReference type="AlphaFoldDB" id="A0A0M0I457"/>